<keyword evidence="14" id="KW-0256">Endoplasmic reticulum</keyword>
<dbReference type="EC" id="2.7.8.15" evidence="6"/>
<feature type="transmembrane region" description="Helical" evidence="25">
    <location>
        <begin position="245"/>
        <end position="264"/>
    </location>
</feature>
<dbReference type="GO" id="GO:0005789">
    <property type="term" value="C:endoplasmic reticulum membrane"/>
    <property type="evidence" value="ECO:0007669"/>
    <property type="project" value="UniProtKB-SubCell"/>
</dbReference>
<name>A0AAE1X3S7_9LAMI</name>
<gene>
    <name evidence="27" type="ORF">Sango_0849900</name>
</gene>
<dbReference type="GO" id="GO:0016757">
    <property type="term" value="F:glycosyltransferase activity"/>
    <property type="evidence" value="ECO:0007669"/>
    <property type="project" value="UniProtKB-KW"/>
</dbReference>
<evidence type="ECO:0000259" key="26">
    <source>
        <dbReference type="SMART" id="SM00768"/>
    </source>
</evidence>
<dbReference type="Pfam" id="PF07983">
    <property type="entry name" value="X8"/>
    <property type="match status" value="1"/>
</dbReference>
<keyword evidence="12" id="KW-0732">Signal</keyword>
<evidence type="ECO:0000256" key="3">
    <source>
        <dbReference type="ARBA" id="ARBA00004922"/>
    </source>
</evidence>
<dbReference type="SUPFAM" id="SSF51445">
    <property type="entry name" value="(Trans)glycosidases"/>
    <property type="match status" value="1"/>
</dbReference>
<evidence type="ECO:0000256" key="11">
    <source>
        <dbReference type="ARBA" id="ARBA00022723"/>
    </source>
</evidence>
<evidence type="ECO:0000256" key="7">
    <source>
        <dbReference type="ARBA" id="ARBA00017659"/>
    </source>
</evidence>
<evidence type="ECO:0000256" key="4">
    <source>
        <dbReference type="ARBA" id="ARBA00008773"/>
    </source>
</evidence>
<evidence type="ECO:0000256" key="24">
    <source>
        <dbReference type="SAM" id="MobiDB-lite"/>
    </source>
</evidence>
<evidence type="ECO:0000256" key="2">
    <source>
        <dbReference type="ARBA" id="ARBA00004477"/>
    </source>
</evidence>
<protein>
    <recommendedName>
        <fullName evidence="7">UDP-N-acetylglucosamine--dolichyl-phosphate N-acetylglucosaminephosphotransferase</fullName>
        <ecNumber evidence="6">2.7.8.15</ecNumber>
    </recommendedName>
    <alternativeName>
        <fullName evidence="19">GlcNAc-1-P transferase</fullName>
    </alternativeName>
    <alternativeName>
        <fullName evidence="20">N-acetylglucosamine-1-phosphate transferase</fullName>
    </alternativeName>
</protein>
<evidence type="ECO:0000256" key="16">
    <source>
        <dbReference type="ARBA" id="ARBA00022989"/>
    </source>
</evidence>
<dbReference type="InterPro" id="IPR000490">
    <property type="entry name" value="Glyco_hydro_17"/>
</dbReference>
<comment type="function">
    <text evidence="21">UDP-N-acetylglucosamine--dolichyl-phosphate N-acetylglucosaminephosphotransferase that operates in the biosynthetic pathway of dolichol-linked oligosaccharides, the glycan precursors employed in protein asparagine (N)-glycosylation. The assembly of dolichol-linked oligosaccharides begins on the cytosolic side of the endoplasmic reticulum membrane and finishes in its lumen. The sequential addition of sugars to dolichol pyrophosphate produces dolichol-linked oligosaccharides containing fourteen sugars, including two GlcNAcs, nine mannoses and three glucoses. Once assembled, the oligosaccharide is transferred from the lipid to nascent proteins by oligosaccharyltransferases. Catalyzes the initial step of dolichol-linked oligosaccharide biosynthesis, transfering GlcNAc-1-P from cytosolic UDP-GlcNAc onto the carrier lipid dolichyl phosphate (P-dolichol), yielding GlcNAc-P-P-dolichol embedded in the cytoplasmic leaflet of the endoplasmic reticulum membrane.</text>
</comment>
<keyword evidence="16 25" id="KW-1133">Transmembrane helix</keyword>
<dbReference type="GO" id="GO:0003975">
    <property type="term" value="F:UDP-N-acetylglucosamine-dolichyl-phosphate N-acetylglucosaminephosphotransferase activity"/>
    <property type="evidence" value="ECO:0007669"/>
    <property type="project" value="UniProtKB-EC"/>
</dbReference>
<evidence type="ECO:0000256" key="19">
    <source>
        <dbReference type="ARBA" id="ARBA00029567"/>
    </source>
</evidence>
<keyword evidence="8" id="KW-0328">Glycosyltransferase</keyword>
<organism evidence="27 28">
    <name type="scientific">Sesamum angolense</name>
    <dbReference type="NCBI Taxonomy" id="2727404"/>
    <lineage>
        <taxon>Eukaryota</taxon>
        <taxon>Viridiplantae</taxon>
        <taxon>Streptophyta</taxon>
        <taxon>Embryophyta</taxon>
        <taxon>Tracheophyta</taxon>
        <taxon>Spermatophyta</taxon>
        <taxon>Magnoliopsida</taxon>
        <taxon>eudicotyledons</taxon>
        <taxon>Gunneridae</taxon>
        <taxon>Pentapetalae</taxon>
        <taxon>asterids</taxon>
        <taxon>lamiids</taxon>
        <taxon>Lamiales</taxon>
        <taxon>Pedaliaceae</taxon>
        <taxon>Sesamum</taxon>
    </lineage>
</organism>
<feature type="transmembrane region" description="Helical" evidence="25">
    <location>
        <begin position="177"/>
        <end position="199"/>
    </location>
</feature>
<evidence type="ECO:0000256" key="21">
    <source>
        <dbReference type="ARBA" id="ARBA00044717"/>
    </source>
</evidence>
<comment type="pathway">
    <text evidence="3">Protein modification; protein glycosylation.</text>
</comment>
<evidence type="ECO:0000256" key="5">
    <source>
        <dbReference type="ARBA" id="ARBA00009317"/>
    </source>
</evidence>
<evidence type="ECO:0000256" key="6">
    <source>
        <dbReference type="ARBA" id="ARBA00013225"/>
    </source>
</evidence>
<evidence type="ECO:0000313" key="28">
    <source>
        <dbReference type="Proteomes" id="UP001289374"/>
    </source>
</evidence>
<dbReference type="PANTHER" id="PTHR10571">
    <property type="entry name" value="UDP-N-ACETYLGLUCOSAMINE--DOLICHYL-PHOSPHATE N-ACETYLGLUCOSAMINEPHOSPHOTRANSFERASE"/>
    <property type="match status" value="1"/>
</dbReference>
<feature type="transmembrane region" description="Helical" evidence="25">
    <location>
        <begin position="309"/>
        <end position="333"/>
    </location>
</feature>
<sequence length="886" mass="99200">MAARKRASATDTAKPEQEKPKSKTHQTESPIRPAKYPTIIKIFLIFSVPYFFLIFSYYRIEYELKRSILINLLVSFIGFLVTVSMIPVASKYVLRRNLFGYDINKKGTPDGSIKVPESLGIVVGIVFLVVTILFQYFNFTADSNWLVEYNAALASICFMILLGFVDDVLDVPWRVKLVLPSIAALPLLMAYAGHTTIIIPKPLVSYVGLEILDLGWIYKLYMGLLAVFCTNSINIHAGLNGLEVGQTVVIACAILIHNVMQIGASTDPEYTQAHAFSIYLIQPLLATSLALLSYNWYPSSVFVGDTYTYFAGMTMAVAGILGHFSETLLIFFAPQVLNFLLSLPQLAGIVPCPRHRLPRFDPQSGLLTGTNDGTLVNFFLRQFGRKTEKMLCISLLGFQWTNYTLEAQMYYRASSLEQKYAAIGINWGRQTAQKLVPSMVVDLILQNGIKHARVYSTQKDILEAFIGSGIDLSISIFGYPEVRTPETAKKWLQARTKFFDSCNISRVYIGNHVFKDGITNKTKLNMSMMALESVQNALNEAGYGRVKVTLPCPEGVLINITRPSEAEFRPEIKAEMVSTLRFLQANNAPFVVEIFPISHVIDNGWDVSFAFPDNKSTHVVTDINGAVYTNVFEFMHDAFAWALRKAGAPDIKIVVGQVGWPTDGYPGANVSTAERFYKHLLPYVVSNKGTPMRPGAPIDTYVHALTDENKMPFFYPFARHWGIYASNGEPKYKIDLTGQGRDIFPPKVKGIMRMPQRWCVFNGNLTDIVRVKNHFYFACTEADCTSLAYGGSCSRLNFVQNISFAFNMYFQSQFQSEDACQFNDLGKVTTEDPSTGTCIFPVEVVKGEIYESADGSRLGVEMPIPTIFLFFFQFSGHCFGIELLEN</sequence>
<evidence type="ECO:0000256" key="10">
    <source>
        <dbReference type="ARBA" id="ARBA00022692"/>
    </source>
</evidence>
<evidence type="ECO:0000256" key="1">
    <source>
        <dbReference type="ARBA" id="ARBA00001946"/>
    </source>
</evidence>
<dbReference type="InterPro" id="IPR012946">
    <property type="entry name" value="X8"/>
</dbReference>
<reference evidence="27" key="1">
    <citation type="submission" date="2020-06" db="EMBL/GenBank/DDBJ databases">
        <authorList>
            <person name="Li T."/>
            <person name="Hu X."/>
            <person name="Zhang T."/>
            <person name="Song X."/>
            <person name="Zhang H."/>
            <person name="Dai N."/>
            <person name="Sheng W."/>
            <person name="Hou X."/>
            <person name="Wei L."/>
        </authorList>
    </citation>
    <scope>NUCLEOTIDE SEQUENCE</scope>
    <source>
        <strain evidence="27">K16</strain>
        <tissue evidence="27">Leaf</tissue>
    </source>
</reference>
<comment type="catalytic activity">
    <reaction evidence="22">
        <text>a di-trans,poly-cis-dolichyl phosphate + UDP-N-acetyl-alpha-D-glucosamine = an N-acetyl-alpha-D-glucosaminyl-diphospho-di-trans,poly-cis-dolichol + UMP</text>
        <dbReference type="Rhea" id="RHEA:13289"/>
        <dbReference type="Rhea" id="RHEA-COMP:19498"/>
        <dbReference type="Rhea" id="RHEA-COMP:19507"/>
        <dbReference type="ChEBI" id="CHEBI:57683"/>
        <dbReference type="ChEBI" id="CHEBI:57705"/>
        <dbReference type="ChEBI" id="CHEBI:57865"/>
        <dbReference type="ChEBI" id="CHEBI:58427"/>
        <dbReference type="EC" id="2.7.8.15"/>
    </reaction>
    <physiologicalReaction direction="left-to-right" evidence="22">
        <dbReference type="Rhea" id="RHEA:13290"/>
    </physiologicalReaction>
</comment>
<feature type="transmembrane region" description="Helical" evidence="25">
    <location>
        <begin position="276"/>
        <end position="297"/>
    </location>
</feature>
<dbReference type="Gene3D" id="3.20.20.80">
    <property type="entry name" value="Glycosidases"/>
    <property type="match status" value="1"/>
</dbReference>
<evidence type="ECO:0000256" key="12">
    <source>
        <dbReference type="ARBA" id="ARBA00022729"/>
    </source>
</evidence>
<keyword evidence="17 25" id="KW-0472">Membrane</keyword>
<dbReference type="GO" id="GO:0005975">
    <property type="term" value="P:carbohydrate metabolic process"/>
    <property type="evidence" value="ECO:0007669"/>
    <property type="project" value="InterPro"/>
</dbReference>
<keyword evidence="9" id="KW-0808">Transferase</keyword>
<reference evidence="27" key="2">
    <citation type="journal article" date="2024" name="Plant">
        <title>Genomic evolution and insights into agronomic trait innovations of Sesamum species.</title>
        <authorList>
            <person name="Miao H."/>
            <person name="Wang L."/>
            <person name="Qu L."/>
            <person name="Liu H."/>
            <person name="Sun Y."/>
            <person name="Le M."/>
            <person name="Wang Q."/>
            <person name="Wei S."/>
            <person name="Zheng Y."/>
            <person name="Lin W."/>
            <person name="Duan Y."/>
            <person name="Cao H."/>
            <person name="Xiong S."/>
            <person name="Wang X."/>
            <person name="Wei L."/>
            <person name="Li C."/>
            <person name="Ma Q."/>
            <person name="Ju M."/>
            <person name="Zhao R."/>
            <person name="Li G."/>
            <person name="Mu C."/>
            <person name="Tian Q."/>
            <person name="Mei H."/>
            <person name="Zhang T."/>
            <person name="Gao T."/>
            <person name="Zhang H."/>
        </authorList>
    </citation>
    <scope>NUCLEOTIDE SEQUENCE</scope>
    <source>
        <strain evidence="27">K16</strain>
    </source>
</reference>
<evidence type="ECO:0000256" key="23">
    <source>
        <dbReference type="RuleBase" id="RU004335"/>
    </source>
</evidence>
<dbReference type="GO" id="GO:0004553">
    <property type="term" value="F:hydrolase activity, hydrolyzing O-glycosyl compounds"/>
    <property type="evidence" value="ECO:0007669"/>
    <property type="project" value="InterPro"/>
</dbReference>
<feature type="transmembrane region" description="Helical" evidence="25">
    <location>
        <begin position="146"/>
        <end position="165"/>
    </location>
</feature>
<comment type="caution">
    <text evidence="27">The sequence shown here is derived from an EMBL/GenBank/DDBJ whole genome shotgun (WGS) entry which is preliminary data.</text>
</comment>
<evidence type="ECO:0000256" key="9">
    <source>
        <dbReference type="ARBA" id="ARBA00022679"/>
    </source>
</evidence>
<evidence type="ECO:0000256" key="20">
    <source>
        <dbReference type="ARBA" id="ARBA00033238"/>
    </source>
</evidence>
<dbReference type="Pfam" id="PF00953">
    <property type="entry name" value="Glycos_transf_4"/>
    <property type="match status" value="1"/>
</dbReference>
<evidence type="ECO:0000256" key="13">
    <source>
        <dbReference type="ARBA" id="ARBA00022801"/>
    </source>
</evidence>
<evidence type="ECO:0000256" key="8">
    <source>
        <dbReference type="ARBA" id="ARBA00022676"/>
    </source>
</evidence>
<keyword evidence="28" id="KW-1185">Reference proteome</keyword>
<comment type="subcellular location">
    <subcellularLocation>
        <location evidence="2">Endoplasmic reticulum membrane</location>
        <topology evidence="2">Multi-pass membrane protein</topology>
    </subcellularLocation>
</comment>
<dbReference type="SMART" id="SM00768">
    <property type="entry name" value="X8"/>
    <property type="match status" value="1"/>
</dbReference>
<evidence type="ECO:0000256" key="25">
    <source>
        <dbReference type="SAM" id="Phobius"/>
    </source>
</evidence>
<feature type="transmembrane region" description="Helical" evidence="25">
    <location>
        <begin position="39"/>
        <end position="58"/>
    </location>
</feature>
<dbReference type="InterPro" id="IPR000715">
    <property type="entry name" value="Glycosyl_transferase_4"/>
</dbReference>
<dbReference type="Pfam" id="PF00332">
    <property type="entry name" value="Glyco_hydro_17"/>
    <property type="match status" value="1"/>
</dbReference>
<accession>A0AAE1X3S7</accession>
<evidence type="ECO:0000256" key="18">
    <source>
        <dbReference type="ARBA" id="ARBA00023295"/>
    </source>
</evidence>
<keyword evidence="10 25" id="KW-0812">Transmembrane</keyword>
<dbReference type="Proteomes" id="UP001289374">
    <property type="component" value="Unassembled WGS sequence"/>
</dbReference>
<feature type="transmembrane region" description="Helical" evidence="25">
    <location>
        <begin position="70"/>
        <end position="89"/>
    </location>
</feature>
<feature type="region of interest" description="Disordered" evidence="24">
    <location>
        <begin position="1"/>
        <end position="30"/>
    </location>
</feature>
<keyword evidence="15" id="KW-0460">Magnesium</keyword>
<feature type="transmembrane region" description="Helical" evidence="25">
    <location>
        <begin position="220"/>
        <end position="239"/>
    </location>
</feature>
<evidence type="ECO:0000256" key="17">
    <source>
        <dbReference type="ARBA" id="ARBA00023136"/>
    </source>
</evidence>
<feature type="domain" description="X8" evidence="26">
    <location>
        <begin position="757"/>
        <end position="840"/>
    </location>
</feature>
<dbReference type="CDD" id="cd06855">
    <property type="entry name" value="GT_GPT_euk"/>
    <property type="match status" value="1"/>
</dbReference>
<dbReference type="EMBL" id="JACGWL010000004">
    <property type="protein sequence ID" value="KAK4404813.1"/>
    <property type="molecule type" value="Genomic_DNA"/>
</dbReference>
<proteinExistence type="inferred from homology"/>
<keyword evidence="18" id="KW-0326">Glycosidase</keyword>
<keyword evidence="13" id="KW-0378">Hydrolase</keyword>
<dbReference type="PANTHER" id="PTHR10571:SF0">
    <property type="entry name" value="UDP-N-ACETYLGLUCOSAMINE--DOLICHYL-PHOSPHATE N-ACETYLGLUCOSAMINEPHOSPHOTRANSFERASE"/>
    <property type="match status" value="1"/>
</dbReference>
<dbReference type="Gene3D" id="1.20.58.1040">
    <property type="match status" value="1"/>
</dbReference>
<dbReference type="InterPro" id="IPR033895">
    <property type="entry name" value="GPT"/>
</dbReference>
<keyword evidence="11" id="KW-0479">Metal-binding</keyword>
<evidence type="ECO:0000256" key="22">
    <source>
        <dbReference type="ARBA" id="ARBA00045078"/>
    </source>
</evidence>
<dbReference type="AlphaFoldDB" id="A0AAE1X3S7"/>
<comment type="cofactor">
    <cofactor evidence="1">
        <name>Mg(2+)</name>
        <dbReference type="ChEBI" id="CHEBI:18420"/>
    </cofactor>
</comment>
<evidence type="ECO:0000313" key="27">
    <source>
        <dbReference type="EMBL" id="KAK4404813.1"/>
    </source>
</evidence>
<dbReference type="InterPro" id="IPR017853">
    <property type="entry name" value="GH"/>
</dbReference>
<feature type="transmembrane region" description="Helical" evidence="25">
    <location>
        <begin position="119"/>
        <end position="139"/>
    </location>
</feature>
<comment type="similarity">
    <text evidence="5">Belongs to the glycosyltransferase 4 family.</text>
</comment>
<comment type="similarity">
    <text evidence="4 23">Belongs to the glycosyl hydrolase 17 family.</text>
</comment>
<evidence type="ECO:0000256" key="15">
    <source>
        <dbReference type="ARBA" id="ARBA00022842"/>
    </source>
</evidence>
<dbReference type="GO" id="GO:0046872">
    <property type="term" value="F:metal ion binding"/>
    <property type="evidence" value="ECO:0007669"/>
    <property type="project" value="UniProtKB-KW"/>
</dbReference>
<evidence type="ECO:0000256" key="14">
    <source>
        <dbReference type="ARBA" id="ARBA00022824"/>
    </source>
</evidence>
<dbReference type="GO" id="GO:0006488">
    <property type="term" value="P:dolichol-linked oligosaccharide biosynthetic process"/>
    <property type="evidence" value="ECO:0007669"/>
    <property type="project" value="InterPro"/>
</dbReference>